<dbReference type="KEGG" id="clus:A9F13_01g02277"/>
<dbReference type="InterPro" id="IPR021858">
    <property type="entry name" value="Fun_TF"/>
</dbReference>
<feature type="compositionally biased region" description="Pro residues" evidence="1">
    <location>
        <begin position="244"/>
        <end position="253"/>
    </location>
</feature>
<dbReference type="PROSITE" id="PS50048">
    <property type="entry name" value="ZN2_CY6_FUNGAL_2"/>
    <property type="match status" value="1"/>
</dbReference>
<dbReference type="SMART" id="SM00066">
    <property type="entry name" value="GAL4"/>
    <property type="match status" value="1"/>
</dbReference>
<feature type="region of interest" description="Disordered" evidence="1">
    <location>
        <begin position="221"/>
        <end position="254"/>
    </location>
</feature>
<organism evidence="3 4">
    <name type="scientific">Clavispora lusitaniae</name>
    <name type="common">Candida lusitaniae</name>
    <dbReference type="NCBI Taxonomy" id="36911"/>
    <lineage>
        <taxon>Eukaryota</taxon>
        <taxon>Fungi</taxon>
        <taxon>Dikarya</taxon>
        <taxon>Ascomycota</taxon>
        <taxon>Saccharomycotina</taxon>
        <taxon>Pichiomycetes</taxon>
        <taxon>Metschnikowiaceae</taxon>
        <taxon>Clavispora</taxon>
    </lineage>
</organism>
<reference evidence="3 4" key="1">
    <citation type="submission" date="2017-04" db="EMBL/GenBank/DDBJ databases">
        <title>Draft genome of the yeast Clavispora lusitaniae type strain CBS 6936.</title>
        <authorList>
            <person name="Durrens P."/>
            <person name="Klopp C."/>
            <person name="Biteau N."/>
            <person name="Fitton-Ouhabi V."/>
            <person name="Dementhon K."/>
            <person name="Accoceberry I."/>
            <person name="Sherman D.J."/>
            <person name="Noel T."/>
        </authorList>
    </citation>
    <scope>NUCLEOTIDE SEQUENCE [LARGE SCALE GENOMIC DNA]</scope>
    <source>
        <strain evidence="3 4">CBS 6936</strain>
    </source>
</reference>
<comment type="caution">
    <text evidence="3">The sequence shown here is derived from an EMBL/GenBank/DDBJ whole genome shotgun (WGS) entry which is preliminary data.</text>
</comment>
<dbReference type="AlphaFoldDB" id="A0AA91Q3R8"/>
<evidence type="ECO:0000256" key="1">
    <source>
        <dbReference type="SAM" id="MobiDB-lite"/>
    </source>
</evidence>
<dbReference type="PROSITE" id="PS00463">
    <property type="entry name" value="ZN2_CY6_FUNGAL_1"/>
    <property type="match status" value="1"/>
</dbReference>
<dbReference type="GO" id="GO:0008270">
    <property type="term" value="F:zinc ion binding"/>
    <property type="evidence" value="ECO:0007669"/>
    <property type="project" value="InterPro"/>
</dbReference>
<dbReference type="InterPro" id="IPR036864">
    <property type="entry name" value="Zn2-C6_fun-type_DNA-bd_sf"/>
</dbReference>
<feature type="compositionally biased region" description="Low complexity" evidence="1">
    <location>
        <begin position="77"/>
        <end position="87"/>
    </location>
</feature>
<feature type="compositionally biased region" description="Basic residues" evidence="1">
    <location>
        <begin position="8"/>
        <end position="18"/>
    </location>
</feature>
<feature type="compositionally biased region" description="Basic and acidic residues" evidence="1">
    <location>
        <begin position="58"/>
        <end position="68"/>
    </location>
</feature>
<proteinExistence type="predicted"/>
<dbReference type="PANTHER" id="PTHR47784">
    <property type="entry name" value="STEROL UPTAKE CONTROL PROTEIN 2"/>
    <property type="match status" value="1"/>
</dbReference>
<dbReference type="Pfam" id="PF11951">
    <property type="entry name" value="Fungal_trans_2"/>
    <property type="match status" value="1"/>
</dbReference>
<evidence type="ECO:0000259" key="2">
    <source>
        <dbReference type="PROSITE" id="PS50048"/>
    </source>
</evidence>
<dbReference type="Pfam" id="PF00172">
    <property type="entry name" value="Zn_clus"/>
    <property type="match status" value="1"/>
</dbReference>
<feature type="region of interest" description="Disordered" evidence="1">
    <location>
        <begin position="1"/>
        <end position="27"/>
    </location>
</feature>
<evidence type="ECO:0000313" key="4">
    <source>
        <dbReference type="Proteomes" id="UP000195602"/>
    </source>
</evidence>
<dbReference type="SUPFAM" id="SSF57701">
    <property type="entry name" value="Zn2/Cys6 DNA-binding domain"/>
    <property type="match status" value="1"/>
</dbReference>
<dbReference type="EMBL" id="LYUB02000001">
    <property type="protein sequence ID" value="OVF10806.1"/>
    <property type="molecule type" value="Genomic_DNA"/>
</dbReference>
<gene>
    <name evidence="3" type="ORF">A9F13_01g02277</name>
</gene>
<evidence type="ECO:0000313" key="3">
    <source>
        <dbReference type="EMBL" id="OVF10806.1"/>
    </source>
</evidence>
<feature type="domain" description="Zn(2)-C6 fungal-type" evidence="2">
    <location>
        <begin position="21"/>
        <end position="51"/>
    </location>
</feature>
<dbReference type="GO" id="GO:0001228">
    <property type="term" value="F:DNA-binding transcription activator activity, RNA polymerase II-specific"/>
    <property type="evidence" value="ECO:0007669"/>
    <property type="project" value="TreeGrafter"/>
</dbReference>
<feature type="region of interest" description="Disordered" evidence="1">
    <location>
        <begin position="166"/>
        <end position="191"/>
    </location>
</feature>
<dbReference type="InterPro" id="IPR053157">
    <property type="entry name" value="Sterol_Uptake_Regulator"/>
</dbReference>
<dbReference type="PANTHER" id="PTHR47784:SF5">
    <property type="entry name" value="STEROL UPTAKE CONTROL PROTEIN 2"/>
    <property type="match status" value="1"/>
</dbReference>
<feature type="region of interest" description="Disordered" evidence="1">
    <location>
        <begin position="57"/>
        <end position="92"/>
    </location>
</feature>
<dbReference type="Proteomes" id="UP000195602">
    <property type="component" value="Unassembled WGS sequence"/>
</dbReference>
<name>A0AA91Q3R8_CLALS</name>
<dbReference type="Gene3D" id="4.10.240.10">
    <property type="entry name" value="Zn(2)-C6 fungal-type DNA-binding domain"/>
    <property type="match status" value="1"/>
</dbReference>
<sequence length="609" mass="65554">MSESRKNSSFKRKYHSKSRSGCSTCKKRRVKCDETKPSCNNCVRMKLVCGYIENQENQNDHKRPKLEQDSYSSVQETTPTKTPSPTTKHAEPLLPSMAATALGSGLLNAGNLNNINLSHLVNNLSSMGDLSSLGGFANLSNLAALAQLPIDLSALGASGFSFGQNSEMESAASPELSGSARPSNKAPDLGGSSLNSTINGIINGSLNGTLNGNVGATLGPSIGLDGSPRKKTAPESGSYLQDPPNIPNNPSPSNPGGLNMLDLRLMYHYTTQVSTTITGAGISDTDIWNHDVPMLAFEYPFLMHAVLAFSATHLSRTEKGLDQCVTSHRGDALRLLREAILDINSDNTDALVASALILIMDSLANASVPSSTSPKSLPASAWIFHVKGAATILTAVWPLTEASRFYKFISVDLGDLGDIINEKSQLSSAKPSLFANLECHDSDIADLYPVAINSPYLITLAYLNKLHKERYKADFILRIFAFPALLDKDFLGMLMSGDVKAMRIMRSYYKLLRSFTTEMKDKVWFLEGVSQVLPVDVEEYAGGAGGMHMMLDFLGGGPAILEDHEVDKDLSMIDPGGQIANKLIDTNNLPSDIANLDIMQGDNGLMGIK</sequence>
<dbReference type="InterPro" id="IPR001138">
    <property type="entry name" value="Zn2Cys6_DnaBD"/>
</dbReference>
<protein>
    <submittedName>
        <fullName evidence="3">Sterol uptake control protein</fullName>
    </submittedName>
</protein>
<accession>A0AA91Q3R8</accession>
<dbReference type="CDD" id="cd00067">
    <property type="entry name" value="GAL4"/>
    <property type="match status" value="1"/>
</dbReference>